<dbReference type="InterPro" id="IPR012334">
    <property type="entry name" value="Pectin_lyas_fold"/>
</dbReference>
<dbReference type="Pfam" id="PF13229">
    <property type="entry name" value="Beta_helix"/>
    <property type="match status" value="1"/>
</dbReference>
<dbReference type="SUPFAM" id="SSF51126">
    <property type="entry name" value="Pectin lyase-like"/>
    <property type="match status" value="2"/>
</dbReference>
<dbReference type="InterPro" id="IPR006626">
    <property type="entry name" value="PbH1"/>
</dbReference>
<comment type="pathway">
    <text evidence="1">Protein modification; protein ubiquitination.</text>
</comment>
<feature type="non-terminal residue" evidence="7">
    <location>
        <position position="1"/>
    </location>
</feature>
<keyword evidence="3" id="KW-0833">Ubl conjugation pathway</keyword>
<dbReference type="PANTHER" id="PTHR22990:SF15">
    <property type="entry name" value="F-BOX ONLY PROTEIN 10"/>
    <property type="match status" value="1"/>
</dbReference>
<name>A0A0F9GG88_9ZZZZ</name>
<keyword evidence="2" id="KW-0677">Repeat</keyword>
<dbReference type="InterPro" id="IPR022441">
    <property type="entry name" value="Para_beta_helix_rpt-2"/>
</dbReference>
<dbReference type="Gene3D" id="2.160.20.10">
    <property type="entry name" value="Single-stranded right-handed beta-helix, Pectin lyase-like"/>
    <property type="match status" value="3"/>
</dbReference>
<evidence type="ECO:0000256" key="2">
    <source>
        <dbReference type="ARBA" id="ARBA00022737"/>
    </source>
</evidence>
<dbReference type="NCBIfam" id="TIGR03804">
    <property type="entry name" value="para_beta_helix"/>
    <property type="match status" value="6"/>
</dbReference>
<protein>
    <recommendedName>
        <fullName evidence="8">Periplasmic copper-binding protein NosD beta helix domain-containing protein</fullName>
    </recommendedName>
</protein>
<keyword evidence="4" id="KW-0812">Transmembrane</keyword>
<proteinExistence type="predicted"/>
<dbReference type="SMART" id="SM00710">
    <property type="entry name" value="PbH1"/>
    <property type="match status" value="17"/>
</dbReference>
<evidence type="ECO:0000259" key="6">
    <source>
        <dbReference type="Pfam" id="PF13229"/>
    </source>
</evidence>
<evidence type="ECO:0008006" key="8">
    <source>
        <dbReference type="Google" id="ProtNLM"/>
    </source>
</evidence>
<accession>A0A0F9GG88</accession>
<dbReference type="EMBL" id="LAZR01018075">
    <property type="protein sequence ID" value="KKL97814.1"/>
    <property type="molecule type" value="Genomic_DNA"/>
</dbReference>
<dbReference type="InterPro" id="IPR051550">
    <property type="entry name" value="SCF-Subunits/Alg-Epimerases"/>
</dbReference>
<keyword evidence="4" id="KW-1133">Transmembrane helix</keyword>
<evidence type="ECO:0000256" key="4">
    <source>
        <dbReference type="SAM" id="Phobius"/>
    </source>
</evidence>
<dbReference type="InterPro" id="IPR011050">
    <property type="entry name" value="Pectin_lyase_fold/virulence"/>
</dbReference>
<feature type="domain" description="Periplasmic copper-binding protein NosD beta helix" evidence="5">
    <location>
        <begin position="346"/>
        <end position="476"/>
    </location>
</feature>
<reference evidence="7" key="1">
    <citation type="journal article" date="2015" name="Nature">
        <title>Complex archaea that bridge the gap between prokaryotes and eukaryotes.</title>
        <authorList>
            <person name="Spang A."/>
            <person name="Saw J.H."/>
            <person name="Jorgensen S.L."/>
            <person name="Zaremba-Niedzwiedzka K."/>
            <person name="Martijn J."/>
            <person name="Lind A.E."/>
            <person name="van Eijk R."/>
            <person name="Schleper C."/>
            <person name="Guy L."/>
            <person name="Ettema T.J."/>
        </authorList>
    </citation>
    <scope>NUCLEOTIDE SEQUENCE</scope>
</reference>
<dbReference type="AlphaFoldDB" id="A0A0F9GG88"/>
<feature type="transmembrane region" description="Helical" evidence="4">
    <location>
        <begin position="790"/>
        <end position="810"/>
    </location>
</feature>
<evidence type="ECO:0000256" key="3">
    <source>
        <dbReference type="ARBA" id="ARBA00022786"/>
    </source>
</evidence>
<evidence type="ECO:0000259" key="5">
    <source>
        <dbReference type="Pfam" id="PF05048"/>
    </source>
</evidence>
<keyword evidence="4" id="KW-0472">Membrane</keyword>
<dbReference type="Pfam" id="PF05048">
    <property type="entry name" value="NosD"/>
    <property type="match status" value="1"/>
</dbReference>
<dbReference type="PANTHER" id="PTHR22990">
    <property type="entry name" value="F-BOX ONLY PROTEIN"/>
    <property type="match status" value="1"/>
</dbReference>
<sequence length="821" mass="88916">FASSIGAVLNNSKIGSSKEIINYENNLKNLKNSGYWTLPNITIDDNAWNNWAWAVSQTWCSGTGDSGDPYIIENVTIKSSTAGIYIRDSIKYFEVRNVTIYNVTISGILLNNVTNGVLFDNNISSNNLWGIYLTGSKYNLIKENFIFNNTNDGIELRLSSNNNTIETNTIVNNQENGIFIKEISNNNTIIGNSVHNNTQSGIYLGSSDNNTIYDNSIKSNDNHGIELSASNYTHIKGNFIYNNSGNGIELSLSNNNTMEANTVNDNWIGIDSAESHGNALIENIINGSLSEGIYIYLGNFTKVIGNIVYNNTLIGIYSDNGNYNSISSNTVYNNSVGIRIYNGIYNIIEGNTVNDNAGSNGIILINGNYNDITGNTVKGNDKGIYIDNGNYNSISSNTVRDNAVHGIFLEEGTDFNEITENIIDNNNIGIEIDGMGYNNSIYQNIFLKNGNHAVDDGTDNKWNSSTIGNYWDNHTGPDTTPNDGIVDVPYNISGQAGSVDYLPIAEDGAPGITINSPSGGDVYSSTAPSFDVTIIDDYLDEMWYSIDGGLNNYTFTANGVIEQAAWGAISDGALTLTFYARDIPGNIGTAEVIIAKDTQLPTISINSPTPGDKFGVNAPSFIVTVIEDHVETLWYTMDGGLNNYTFTANGTIYQTAWNAMSDGTITLEFYVNDTLGNLGTDGVIIEKDSHAPIIIINSPKNGDVFGNDAPSFNVTVEDPNLDSVWLEIDGSNYELSMPIIGTINQTAWAALPEGSYTITLHANNTLGNSASETVTITKSVPSGGGIGLDYFITSFLIFITGGMGVIVVIVKIHTKKRIKSS</sequence>
<gene>
    <name evidence="7" type="ORF">LCGC14_1830660</name>
</gene>
<dbReference type="InterPro" id="IPR007742">
    <property type="entry name" value="NosD_dom"/>
</dbReference>
<evidence type="ECO:0000313" key="7">
    <source>
        <dbReference type="EMBL" id="KKL97814.1"/>
    </source>
</evidence>
<feature type="domain" description="Right handed beta helix" evidence="6">
    <location>
        <begin position="160"/>
        <end position="283"/>
    </location>
</feature>
<evidence type="ECO:0000256" key="1">
    <source>
        <dbReference type="ARBA" id="ARBA00004906"/>
    </source>
</evidence>
<comment type="caution">
    <text evidence="7">The sequence shown here is derived from an EMBL/GenBank/DDBJ whole genome shotgun (WGS) entry which is preliminary data.</text>
</comment>
<dbReference type="InterPro" id="IPR039448">
    <property type="entry name" value="Beta_helix"/>
</dbReference>
<organism evidence="7">
    <name type="scientific">marine sediment metagenome</name>
    <dbReference type="NCBI Taxonomy" id="412755"/>
    <lineage>
        <taxon>unclassified sequences</taxon>
        <taxon>metagenomes</taxon>
        <taxon>ecological metagenomes</taxon>
    </lineage>
</organism>
<dbReference type="Gene3D" id="2.60.40.10">
    <property type="entry name" value="Immunoglobulins"/>
    <property type="match status" value="1"/>
</dbReference>
<dbReference type="InterPro" id="IPR013783">
    <property type="entry name" value="Ig-like_fold"/>
</dbReference>